<organism evidence="4 5">
    <name type="scientific">Cerrena zonata</name>
    <dbReference type="NCBI Taxonomy" id="2478898"/>
    <lineage>
        <taxon>Eukaryota</taxon>
        <taxon>Fungi</taxon>
        <taxon>Dikarya</taxon>
        <taxon>Basidiomycota</taxon>
        <taxon>Agaricomycotina</taxon>
        <taxon>Agaricomycetes</taxon>
        <taxon>Polyporales</taxon>
        <taxon>Cerrenaceae</taxon>
        <taxon>Cerrena</taxon>
    </lineage>
</organism>
<dbReference type="InterPro" id="IPR002018">
    <property type="entry name" value="CarbesteraseB"/>
</dbReference>
<dbReference type="AlphaFoldDB" id="A0AAW0FYX9"/>
<dbReference type="Gene3D" id="3.40.50.1820">
    <property type="entry name" value="alpha/beta hydrolase"/>
    <property type="match status" value="1"/>
</dbReference>
<keyword evidence="5" id="KW-1185">Reference proteome</keyword>
<protein>
    <recommendedName>
        <fullName evidence="3">Carboxylesterase type B domain-containing protein</fullName>
    </recommendedName>
</protein>
<dbReference type="Pfam" id="PF00135">
    <property type="entry name" value="COesterase"/>
    <property type="match status" value="1"/>
</dbReference>
<dbReference type="InterPro" id="IPR050654">
    <property type="entry name" value="AChE-related_enzymes"/>
</dbReference>
<dbReference type="GO" id="GO:0052689">
    <property type="term" value="F:carboxylic ester hydrolase activity"/>
    <property type="evidence" value="ECO:0007669"/>
    <property type="project" value="TreeGrafter"/>
</dbReference>
<dbReference type="EMBL" id="JASBNA010000016">
    <property type="protein sequence ID" value="KAK7686723.1"/>
    <property type="molecule type" value="Genomic_DNA"/>
</dbReference>
<evidence type="ECO:0000259" key="3">
    <source>
        <dbReference type="Pfam" id="PF00135"/>
    </source>
</evidence>
<name>A0AAW0FYX9_9APHY</name>
<accession>A0AAW0FYX9</accession>
<reference evidence="4 5" key="1">
    <citation type="submission" date="2022-09" db="EMBL/GenBank/DDBJ databases">
        <authorList>
            <person name="Palmer J.M."/>
        </authorList>
    </citation>
    <scope>NUCLEOTIDE SEQUENCE [LARGE SCALE GENOMIC DNA]</scope>
    <source>
        <strain evidence="4 5">DSM 7382</strain>
    </source>
</reference>
<dbReference type="Proteomes" id="UP001385951">
    <property type="component" value="Unassembled WGS sequence"/>
</dbReference>
<sequence length="206" mass="22790">MTGEALNGQLWEPSVGPPGSFITLRPSLQIARGNFLRVPILAGTNVNEGATFSQSVRNLGLPADQENAAFDNFIRKLMIDPAPITSGTLDHIHELFPNNSTSNGAPFATGDSLFDRAEAWYTNQNFHGPRRLFFDKAASLRQKLFAYYFREFIPGNDPSLGVFHGSELSLIFGPVPNPVENDFANQITDFWINFVNDMHPGDIDGF</sequence>
<proteinExistence type="inferred from homology"/>
<dbReference type="SUPFAM" id="SSF53474">
    <property type="entry name" value="alpha/beta-Hydrolases"/>
    <property type="match status" value="1"/>
</dbReference>
<feature type="domain" description="Carboxylesterase type B" evidence="3">
    <location>
        <begin position="11"/>
        <end position="200"/>
    </location>
</feature>
<dbReference type="InterPro" id="IPR029058">
    <property type="entry name" value="AB_hydrolase_fold"/>
</dbReference>
<dbReference type="PANTHER" id="PTHR43918:SF4">
    <property type="entry name" value="CARBOXYLIC ESTER HYDROLASE"/>
    <property type="match status" value="1"/>
</dbReference>
<comment type="similarity">
    <text evidence="1">Belongs to the type-B carboxylesterase/lipase family.</text>
</comment>
<dbReference type="PANTHER" id="PTHR43918">
    <property type="entry name" value="ACETYLCHOLINESTERASE"/>
    <property type="match status" value="1"/>
</dbReference>
<evidence type="ECO:0000313" key="5">
    <source>
        <dbReference type="Proteomes" id="UP001385951"/>
    </source>
</evidence>
<evidence type="ECO:0000256" key="1">
    <source>
        <dbReference type="ARBA" id="ARBA00005964"/>
    </source>
</evidence>
<keyword evidence="2" id="KW-0378">Hydrolase</keyword>
<comment type="caution">
    <text evidence="4">The sequence shown here is derived from an EMBL/GenBank/DDBJ whole genome shotgun (WGS) entry which is preliminary data.</text>
</comment>
<gene>
    <name evidence="4" type="ORF">QCA50_010323</name>
</gene>
<evidence type="ECO:0000313" key="4">
    <source>
        <dbReference type="EMBL" id="KAK7686723.1"/>
    </source>
</evidence>
<evidence type="ECO:0000256" key="2">
    <source>
        <dbReference type="ARBA" id="ARBA00022801"/>
    </source>
</evidence>